<reference evidence="1" key="1">
    <citation type="submission" date="2014-09" db="EMBL/GenBank/DDBJ databases">
        <authorList>
            <person name="Magalhaes I.L.F."/>
            <person name="Oliveira U."/>
            <person name="Santos F.R."/>
            <person name="Vidigal T.H.D.A."/>
            <person name="Brescovit A.D."/>
            <person name="Santos A.J."/>
        </authorList>
    </citation>
    <scope>NUCLEOTIDE SEQUENCE</scope>
    <source>
        <tissue evidence="1">Shoot tissue taken approximately 20 cm above the soil surface</tissue>
    </source>
</reference>
<dbReference type="EMBL" id="GBRH01159420">
    <property type="protein sequence ID" value="JAE38476.1"/>
    <property type="molecule type" value="Transcribed_RNA"/>
</dbReference>
<evidence type="ECO:0000313" key="1">
    <source>
        <dbReference type="EMBL" id="JAE38476.1"/>
    </source>
</evidence>
<organism evidence="1">
    <name type="scientific">Arundo donax</name>
    <name type="common">Giant reed</name>
    <name type="synonym">Donax arundinaceus</name>
    <dbReference type="NCBI Taxonomy" id="35708"/>
    <lineage>
        <taxon>Eukaryota</taxon>
        <taxon>Viridiplantae</taxon>
        <taxon>Streptophyta</taxon>
        <taxon>Embryophyta</taxon>
        <taxon>Tracheophyta</taxon>
        <taxon>Spermatophyta</taxon>
        <taxon>Magnoliopsida</taxon>
        <taxon>Liliopsida</taxon>
        <taxon>Poales</taxon>
        <taxon>Poaceae</taxon>
        <taxon>PACMAD clade</taxon>
        <taxon>Arundinoideae</taxon>
        <taxon>Arundineae</taxon>
        <taxon>Arundo</taxon>
    </lineage>
</organism>
<proteinExistence type="predicted"/>
<reference evidence="1" key="2">
    <citation type="journal article" date="2015" name="Data Brief">
        <title>Shoot transcriptome of the giant reed, Arundo donax.</title>
        <authorList>
            <person name="Barrero R.A."/>
            <person name="Guerrero F.D."/>
            <person name="Moolhuijzen P."/>
            <person name="Goolsby J.A."/>
            <person name="Tidwell J."/>
            <person name="Bellgard S.E."/>
            <person name="Bellgard M.I."/>
        </authorList>
    </citation>
    <scope>NUCLEOTIDE SEQUENCE</scope>
    <source>
        <tissue evidence="1">Shoot tissue taken approximately 20 cm above the soil surface</tissue>
    </source>
</reference>
<name>A0A0A9HUA5_ARUDO</name>
<dbReference type="AlphaFoldDB" id="A0A0A9HUA5"/>
<protein>
    <submittedName>
        <fullName evidence="1">Uncharacterized protein</fullName>
    </submittedName>
</protein>
<sequence>MAVAHVGGTSVRGASSVNSVGTYRQLLNTRYGKRCTTFFHLSKSIF</sequence>
<accession>A0A0A9HUA5</accession>